<keyword evidence="4" id="KW-1185">Reference proteome</keyword>
<dbReference type="Proteomes" id="UP000054805">
    <property type="component" value="Unassembled WGS sequence"/>
</dbReference>
<evidence type="ECO:0000313" key="3">
    <source>
        <dbReference type="Proteomes" id="UP000054632"/>
    </source>
</evidence>
<evidence type="ECO:0000313" key="1">
    <source>
        <dbReference type="EMBL" id="KRY73650.1"/>
    </source>
</evidence>
<protein>
    <submittedName>
        <fullName evidence="2">Uncharacterized protein</fullName>
    </submittedName>
</protein>
<dbReference type="Proteomes" id="UP000054632">
    <property type="component" value="Unassembled WGS sequence"/>
</dbReference>
<gene>
    <name evidence="1" type="ORF">T4A_13886</name>
    <name evidence="2" type="ORF">T4B_12260</name>
</gene>
<accession>A0A0V1JFV9</accession>
<dbReference type="EMBL" id="JYDR01000032">
    <property type="protein sequence ID" value="KRY73650.1"/>
    <property type="molecule type" value="Genomic_DNA"/>
</dbReference>
<sequence length="67" mass="7253">MGCKGALLLFKGSFLSALPAYWLSCRHLSISSVYTFGTIIWLPPSLSVIPLESQYSGPFASCILVRG</sequence>
<reference evidence="3 4" key="1">
    <citation type="submission" date="2015-01" db="EMBL/GenBank/DDBJ databases">
        <title>Evolution of Trichinella species and genotypes.</title>
        <authorList>
            <person name="Korhonen P.K."/>
            <person name="Edoardo P."/>
            <person name="Giuseppe L.R."/>
            <person name="Gasser R.B."/>
        </authorList>
    </citation>
    <scope>NUCLEOTIDE SEQUENCE [LARGE SCALE GENOMIC DNA]</scope>
    <source>
        <strain evidence="1">ISS13</strain>
        <strain evidence="2">ISS588</strain>
    </source>
</reference>
<comment type="caution">
    <text evidence="2">The sequence shown here is derived from an EMBL/GenBank/DDBJ whole genome shotgun (WGS) entry which is preliminary data.</text>
</comment>
<evidence type="ECO:0000313" key="2">
    <source>
        <dbReference type="EMBL" id="KRZ33841.1"/>
    </source>
</evidence>
<name>A0A0V1JFV9_TRIPS</name>
<evidence type="ECO:0000313" key="4">
    <source>
        <dbReference type="Proteomes" id="UP000054805"/>
    </source>
</evidence>
<dbReference type="EMBL" id="JYDS01000007">
    <property type="protein sequence ID" value="KRZ33841.1"/>
    <property type="molecule type" value="Genomic_DNA"/>
</dbReference>
<proteinExistence type="predicted"/>
<organism evidence="2 4">
    <name type="scientific">Trichinella pseudospiralis</name>
    <name type="common">Parasitic roundworm</name>
    <dbReference type="NCBI Taxonomy" id="6337"/>
    <lineage>
        <taxon>Eukaryota</taxon>
        <taxon>Metazoa</taxon>
        <taxon>Ecdysozoa</taxon>
        <taxon>Nematoda</taxon>
        <taxon>Enoplea</taxon>
        <taxon>Dorylaimia</taxon>
        <taxon>Trichinellida</taxon>
        <taxon>Trichinellidae</taxon>
        <taxon>Trichinella</taxon>
    </lineage>
</organism>
<dbReference type="AlphaFoldDB" id="A0A0V1JFV9"/>